<reference evidence="3" key="1">
    <citation type="submission" date="2016-07" db="EMBL/GenBank/DDBJ databases">
        <authorList>
            <person name="Florea S."/>
            <person name="Webb J.S."/>
            <person name="Jaromczyk J."/>
            <person name="Schardl C.L."/>
        </authorList>
    </citation>
    <scope>NUCLEOTIDE SEQUENCE [LARGE SCALE GENOMIC DNA]</scope>
    <source>
        <strain evidence="3">Z6</strain>
    </source>
</reference>
<evidence type="ECO:0000313" key="2">
    <source>
        <dbReference type="EMBL" id="OCL25247.1"/>
    </source>
</evidence>
<dbReference type="Pfam" id="PF12682">
    <property type="entry name" value="Flavodoxin_4"/>
    <property type="match status" value="1"/>
</dbReference>
<dbReference type="InterPro" id="IPR029039">
    <property type="entry name" value="Flavoprotein-like_sf"/>
</dbReference>
<evidence type="ECO:0000259" key="1">
    <source>
        <dbReference type="PROSITE" id="PS50902"/>
    </source>
</evidence>
<dbReference type="OrthoDB" id="9806505at2"/>
<proteinExistence type="predicted"/>
<dbReference type="PROSITE" id="PS50902">
    <property type="entry name" value="FLAVODOXIN_LIKE"/>
    <property type="match status" value="1"/>
</dbReference>
<dbReference type="RefSeq" id="WP_068719159.1">
    <property type="nucleotide sequence ID" value="NZ_LWDV01000010.1"/>
</dbReference>
<accession>A0A1C0A525</accession>
<dbReference type="EMBL" id="LWDV01000010">
    <property type="protein sequence ID" value="OCL25247.1"/>
    <property type="molecule type" value="Genomic_DNA"/>
</dbReference>
<keyword evidence="3" id="KW-1185">Reference proteome</keyword>
<reference evidence="2 3" key="2">
    <citation type="submission" date="2016-08" db="EMBL/GenBank/DDBJ databases">
        <title>Orenia metallireducens sp. nov. strain Z6, a Novel Metal-reducing Firmicute from the Deep Subsurface.</title>
        <authorList>
            <person name="Maxim B.I."/>
            <person name="Kenneth K."/>
            <person name="Flynn T.M."/>
            <person name="Oloughlin E.J."/>
            <person name="Locke R.A."/>
            <person name="Weber J.R."/>
            <person name="Egan S.M."/>
            <person name="Mackie R.I."/>
            <person name="Cann I.K."/>
        </authorList>
    </citation>
    <scope>NUCLEOTIDE SEQUENCE [LARGE SCALE GENOMIC DNA]</scope>
    <source>
        <strain evidence="2 3">Z6</strain>
    </source>
</reference>
<dbReference type="Gene3D" id="3.40.50.360">
    <property type="match status" value="1"/>
</dbReference>
<dbReference type="AlphaFoldDB" id="A0A1C0A525"/>
<protein>
    <recommendedName>
        <fullName evidence="1">Flavodoxin-like domain-containing protein</fullName>
    </recommendedName>
</protein>
<dbReference type="PANTHER" id="PTHR39201:SF1">
    <property type="entry name" value="FLAVODOXIN-LIKE DOMAIN-CONTAINING PROTEIN"/>
    <property type="match status" value="1"/>
</dbReference>
<dbReference type="Proteomes" id="UP000093514">
    <property type="component" value="Unassembled WGS sequence"/>
</dbReference>
<comment type="caution">
    <text evidence="2">The sequence shown here is derived from an EMBL/GenBank/DDBJ whole genome shotgun (WGS) entry which is preliminary data.</text>
</comment>
<dbReference type="GO" id="GO:0010181">
    <property type="term" value="F:FMN binding"/>
    <property type="evidence" value="ECO:0007669"/>
    <property type="project" value="InterPro"/>
</dbReference>
<dbReference type="InterPro" id="IPR008254">
    <property type="entry name" value="Flavodoxin/NO_synth"/>
</dbReference>
<sequence length="152" mass="17332">MKVDIYYYSRTGNCEEVAKMLSDRLDSNLYRIADKGEDFKGIVGWFKGGYYAFRDKESDINFHQGDSNIICLITPVWAAKIPPAVRRFVNQFNFNGKEIYLLATMGGSEGKVFEVLERMLAKSDNKIIGKTAIKAKDIKTCDLYLDQLCSQM</sequence>
<dbReference type="SUPFAM" id="SSF52218">
    <property type="entry name" value="Flavoproteins"/>
    <property type="match status" value="1"/>
</dbReference>
<dbReference type="PANTHER" id="PTHR39201">
    <property type="entry name" value="EXPORTED PROTEIN-RELATED"/>
    <property type="match status" value="1"/>
</dbReference>
<gene>
    <name evidence="2" type="ORF">U472_12875</name>
</gene>
<feature type="domain" description="Flavodoxin-like" evidence="1">
    <location>
        <begin position="3"/>
        <end position="152"/>
    </location>
</feature>
<organism evidence="2 3">
    <name type="scientific">Orenia metallireducens</name>
    <dbReference type="NCBI Taxonomy" id="1413210"/>
    <lineage>
        <taxon>Bacteria</taxon>
        <taxon>Bacillati</taxon>
        <taxon>Bacillota</taxon>
        <taxon>Clostridia</taxon>
        <taxon>Halanaerobiales</taxon>
        <taxon>Halobacteroidaceae</taxon>
        <taxon>Orenia</taxon>
    </lineage>
</organism>
<evidence type="ECO:0000313" key="3">
    <source>
        <dbReference type="Proteomes" id="UP000093514"/>
    </source>
</evidence>
<name>A0A1C0A525_9FIRM</name>
<dbReference type="GO" id="GO:0016651">
    <property type="term" value="F:oxidoreductase activity, acting on NAD(P)H"/>
    <property type="evidence" value="ECO:0007669"/>
    <property type="project" value="UniProtKB-ARBA"/>
</dbReference>